<dbReference type="InterPro" id="IPR003439">
    <property type="entry name" value="ABC_transporter-like_ATP-bd"/>
</dbReference>
<keyword evidence="5" id="KW-0547">Nucleotide-binding</keyword>
<dbReference type="Pfam" id="PF17755">
    <property type="entry name" value="UvrA_DNA-bind"/>
    <property type="match status" value="1"/>
</dbReference>
<accession>A0ABS9R5I0</accession>
<dbReference type="Pfam" id="PF13304">
    <property type="entry name" value="AAA_21"/>
    <property type="match status" value="1"/>
</dbReference>
<keyword evidence="9" id="KW-0862">Zinc</keyword>
<keyword evidence="4" id="KW-0677">Repeat</keyword>
<evidence type="ECO:0000256" key="14">
    <source>
        <dbReference type="ARBA" id="ARBA00038000"/>
    </source>
</evidence>
<evidence type="ECO:0000256" key="2">
    <source>
        <dbReference type="ARBA" id="ARBA00022490"/>
    </source>
</evidence>
<comment type="subcellular location">
    <subcellularLocation>
        <location evidence="1">Cytoplasm</location>
    </subcellularLocation>
</comment>
<dbReference type="PROSITE" id="PS50893">
    <property type="entry name" value="ABC_TRANSPORTER_2"/>
    <property type="match status" value="1"/>
</dbReference>
<dbReference type="InterPro" id="IPR041552">
    <property type="entry name" value="UvrA_DNA-bd"/>
</dbReference>
<evidence type="ECO:0000259" key="17">
    <source>
        <dbReference type="PROSITE" id="PS50893"/>
    </source>
</evidence>
<evidence type="ECO:0000256" key="8">
    <source>
        <dbReference type="ARBA" id="ARBA00022771"/>
    </source>
</evidence>
<name>A0ABS9R5I0_9FIRM</name>
<feature type="domain" description="ABC transporter" evidence="17">
    <location>
        <begin position="243"/>
        <end position="485"/>
    </location>
</feature>
<protein>
    <recommendedName>
        <fullName evidence="15">UvrABC system protein A</fullName>
    </recommendedName>
    <alternativeName>
        <fullName evidence="16">Excinuclease ABC subunit A</fullName>
    </alternativeName>
</protein>
<dbReference type="InterPro" id="IPR027417">
    <property type="entry name" value="P-loop_NTPase"/>
</dbReference>
<evidence type="ECO:0000256" key="9">
    <source>
        <dbReference type="ARBA" id="ARBA00022833"/>
    </source>
</evidence>
<organism evidence="18 19">
    <name type="scientific">Amedibacillus hominis</name>
    <dbReference type="NCBI Taxonomy" id="2897776"/>
    <lineage>
        <taxon>Bacteria</taxon>
        <taxon>Bacillati</taxon>
        <taxon>Bacillota</taxon>
        <taxon>Erysipelotrichia</taxon>
        <taxon>Erysipelotrichales</taxon>
        <taxon>Erysipelotrichaceae</taxon>
        <taxon>Amedibacillus</taxon>
    </lineage>
</organism>
<evidence type="ECO:0000256" key="7">
    <source>
        <dbReference type="ARBA" id="ARBA00022769"/>
    </source>
</evidence>
<keyword evidence="3" id="KW-0479">Metal-binding</keyword>
<keyword evidence="11" id="KW-0267">Excision nuclease</keyword>
<evidence type="ECO:0000256" key="11">
    <source>
        <dbReference type="ARBA" id="ARBA00022881"/>
    </source>
</evidence>
<keyword evidence="8" id="KW-0863">Zinc-finger</keyword>
<proteinExistence type="inferred from homology"/>
<evidence type="ECO:0000313" key="19">
    <source>
        <dbReference type="Proteomes" id="UP001202402"/>
    </source>
</evidence>
<evidence type="ECO:0000313" key="18">
    <source>
        <dbReference type="EMBL" id="MCH4284913.1"/>
    </source>
</evidence>
<dbReference type="EMBL" id="JAKVPQ010000004">
    <property type="protein sequence ID" value="MCH4284913.1"/>
    <property type="molecule type" value="Genomic_DNA"/>
</dbReference>
<reference evidence="18 19" key="1">
    <citation type="submission" date="2022-02" db="EMBL/GenBank/DDBJ databases">
        <title>Genome of Erysipelotrichaceae sp. nov. NSJ-176 isolated from human feces.</title>
        <authorList>
            <person name="Abdugheni R."/>
        </authorList>
    </citation>
    <scope>NUCLEOTIDE SEQUENCE [LARGE SCALE GENOMIC DNA]</scope>
    <source>
        <strain evidence="18 19">NSJ-176</strain>
    </source>
</reference>
<evidence type="ECO:0000256" key="16">
    <source>
        <dbReference type="ARBA" id="ARBA00042156"/>
    </source>
</evidence>
<evidence type="ECO:0000256" key="1">
    <source>
        <dbReference type="ARBA" id="ARBA00004496"/>
    </source>
</evidence>
<keyword evidence="19" id="KW-1185">Reference proteome</keyword>
<dbReference type="Gene3D" id="3.40.50.300">
    <property type="entry name" value="P-loop containing nucleotide triphosphate hydrolases"/>
    <property type="match status" value="2"/>
</dbReference>
<keyword evidence="10" id="KW-0067">ATP-binding</keyword>
<comment type="similarity">
    <text evidence="14">Belongs to the ABC transporter superfamily. UvrA family.</text>
</comment>
<sequence length="811" mass="91940">MLDILIKNANQGNLKHVNIRIPKQSLCVLCGVSGSGKSTLAIDVLFQECQRQYLEAMGMQGIQKPDVEEIRNVSPALLIKAKAYANQPRSSLGTITNIYTDLRMIYEKLSIRECPVCHQRIAQMACREECEKDGEEFHVSIYCEACGHKIDKLTRSHFSFHTREGACETCHGLGYVYAIDETKLINEAKTLKQGAIAIWEHRYLDYMIETLQKMFAYYHIEDVTPLPLNMWSYIQKRMLFYGVEDEKVKQAFPDIKPPKNTMEGRMEGLIPSIHKKIAEAKGIKKQLEPYIYTKTCPDCGGDKLQKYAREAIVHDATITSLTRLTLEELASWVIELEDSLSPDEKQQVDVYLLDLKTKINRLQKVGLGYLQLERQTSTLSGGEAQRMQLAAALDSELTGILYVLDEPTRGLHPQDSQGVIDILKAMRDKGNTMLVIEHDVDVLKESDYIIEVGPQAGNYGGSIIARGTYEEIMQHPDSIIKQYMQEDISIKEKKRPDKFMWIKDACAHNLKHVDACFALQAFNVVTGVSGSGKSTLVFDELAKQKERLQKEYGFDQIIQVRQQAITTMKRSNVATYIHAYDEIRKLYASQPLAKAKGFTSSTFSFNSKGGRCERCEGMGTIKSNLLFFEDIEIVCPLCHGAQFEKEVLQIKYKGYSIHELLKQSVEEAFLLFKDNRKLYKIFSLMKEAGLGYLMLHQPMTSLSSGELQRLQFVKEILDTRGKKRLYLLDEPTIGLHPQDVNRFLDMLTKMKEAGNTLIVVEHNLQVIREADWIVDLGPQGGNEGGQVLVCGQIQDVCACEQSITGQFLEVK</sequence>
<evidence type="ECO:0000256" key="4">
    <source>
        <dbReference type="ARBA" id="ARBA00022737"/>
    </source>
</evidence>
<evidence type="ECO:0000256" key="5">
    <source>
        <dbReference type="ARBA" id="ARBA00022741"/>
    </source>
</evidence>
<keyword evidence="12" id="KW-0238">DNA-binding</keyword>
<evidence type="ECO:0000256" key="15">
    <source>
        <dbReference type="ARBA" id="ARBA00039316"/>
    </source>
</evidence>
<evidence type="ECO:0000256" key="6">
    <source>
        <dbReference type="ARBA" id="ARBA00022763"/>
    </source>
</evidence>
<dbReference type="PANTHER" id="PTHR43152:SF3">
    <property type="entry name" value="UVRABC SYSTEM PROTEIN A"/>
    <property type="match status" value="1"/>
</dbReference>
<evidence type="ECO:0000256" key="12">
    <source>
        <dbReference type="ARBA" id="ARBA00023125"/>
    </source>
</evidence>
<gene>
    <name evidence="18" type="ORF">LQE99_07180</name>
</gene>
<keyword evidence="2" id="KW-0963">Cytoplasm</keyword>
<dbReference type="RefSeq" id="WP_117452792.1">
    <property type="nucleotide sequence ID" value="NZ_JAKVPQ010000004.1"/>
</dbReference>
<dbReference type="SUPFAM" id="SSF52540">
    <property type="entry name" value="P-loop containing nucleoside triphosphate hydrolases"/>
    <property type="match status" value="2"/>
</dbReference>
<dbReference type="InterPro" id="IPR003959">
    <property type="entry name" value="ATPase_AAA_core"/>
</dbReference>
<dbReference type="Proteomes" id="UP001202402">
    <property type="component" value="Unassembled WGS sequence"/>
</dbReference>
<dbReference type="Gene3D" id="1.10.8.280">
    <property type="entry name" value="ABC transporter ATPase domain-like"/>
    <property type="match status" value="1"/>
</dbReference>
<comment type="caution">
    <text evidence="18">The sequence shown here is derived from an EMBL/GenBank/DDBJ whole genome shotgun (WGS) entry which is preliminary data.</text>
</comment>
<evidence type="ECO:0000256" key="3">
    <source>
        <dbReference type="ARBA" id="ARBA00022723"/>
    </source>
</evidence>
<keyword evidence="13" id="KW-0234">DNA repair</keyword>
<evidence type="ECO:0000256" key="10">
    <source>
        <dbReference type="ARBA" id="ARBA00022840"/>
    </source>
</evidence>
<dbReference type="InterPro" id="IPR017871">
    <property type="entry name" value="ABC_transporter-like_CS"/>
</dbReference>
<evidence type="ECO:0000256" key="13">
    <source>
        <dbReference type="ARBA" id="ARBA00023204"/>
    </source>
</evidence>
<dbReference type="PROSITE" id="PS00211">
    <property type="entry name" value="ABC_TRANSPORTER_1"/>
    <property type="match status" value="2"/>
</dbReference>
<dbReference type="PANTHER" id="PTHR43152">
    <property type="entry name" value="UVRABC SYSTEM PROTEIN A"/>
    <property type="match status" value="1"/>
</dbReference>
<dbReference type="Gene3D" id="1.20.1580.10">
    <property type="entry name" value="ABC transporter ATPase like domain"/>
    <property type="match status" value="2"/>
</dbReference>
<keyword evidence="6" id="KW-0227">DNA damage</keyword>
<keyword evidence="7" id="KW-0228">DNA excision</keyword>